<dbReference type="HOGENOM" id="CLU_1756292_0_0_6"/>
<keyword evidence="1" id="KW-1133">Transmembrane helix</keyword>
<keyword evidence="3" id="KW-1185">Reference proteome</keyword>
<reference evidence="2 3" key="1">
    <citation type="submission" date="2009-10" db="EMBL/GenBank/DDBJ databases">
        <title>Complete sequence of Halothiobacillus neapolitanus c2.</title>
        <authorList>
            <consortium name="US DOE Joint Genome Institute"/>
            <person name="Lucas S."/>
            <person name="Copeland A."/>
            <person name="Lapidus A."/>
            <person name="Glavina del Rio T."/>
            <person name="Tice H."/>
            <person name="Bruce D."/>
            <person name="Goodwin L."/>
            <person name="Pitluck S."/>
            <person name="Davenport K."/>
            <person name="Brettin T."/>
            <person name="Detter J.C."/>
            <person name="Han C."/>
            <person name="Tapia R."/>
            <person name="Larimer F."/>
            <person name="Land M."/>
            <person name="Hauser L."/>
            <person name="Kyrpides N."/>
            <person name="Mikhailova N."/>
            <person name="Kerfeld C."/>
            <person name="Cannon G."/>
            <person name="Heinhort S."/>
        </authorList>
    </citation>
    <scope>NUCLEOTIDE SEQUENCE [LARGE SCALE GENOMIC DNA]</scope>
    <source>
        <strain evidence="3">ATCC 23641 / c2</strain>
    </source>
</reference>
<name>D0KZ68_HALNC</name>
<dbReference type="KEGG" id="hna:Hneap_0898"/>
<dbReference type="Proteomes" id="UP000009102">
    <property type="component" value="Chromosome"/>
</dbReference>
<evidence type="ECO:0000256" key="1">
    <source>
        <dbReference type="SAM" id="Phobius"/>
    </source>
</evidence>
<gene>
    <name evidence="2" type="ordered locus">Hneap_0898</name>
</gene>
<feature type="transmembrane region" description="Helical" evidence="1">
    <location>
        <begin position="30"/>
        <end position="49"/>
    </location>
</feature>
<protein>
    <submittedName>
        <fullName evidence="2">Uncharacterized protein</fullName>
    </submittedName>
</protein>
<keyword evidence="1" id="KW-0472">Membrane</keyword>
<dbReference type="OrthoDB" id="5801532at2"/>
<dbReference type="RefSeq" id="WP_012823777.1">
    <property type="nucleotide sequence ID" value="NC_013422.1"/>
</dbReference>
<dbReference type="AlphaFoldDB" id="D0KZ68"/>
<keyword evidence="1" id="KW-0812">Transmembrane</keyword>
<accession>D0KZ68</accession>
<evidence type="ECO:0000313" key="2">
    <source>
        <dbReference type="EMBL" id="ACX95741.1"/>
    </source>
</evidence>
<evidence type="ECO:0000313" key="3">
    <source>
        <dbReference type="Proteomes" id="UP000009102"/>
    </source>
</evidence>
<proteinExistence type="predicted"/>
<dbReference type="EMBL" id="CP001801">
    <property type="protein sequence ID" value="ACX95741.1"/>
    <property type="molecule type" value="Genomic_DNA"/>
</dbReference>
<dbReference type="STRING" id="555778.Hneap_0898"/>
<organism evidence="2 3">
    <name type="scientific">Halothiobacillus neapolitanus (strain ATCC 23641 / DSM 15147 / CIP 104769 / NCIMB 8539 / c2)</name>
    <name type="common">Thiobacillus neapolitanus</name>
    <dbReference type="NCBI Taxonomy" id="555778"/>
    <lineage>
        <taxon>Bacteria</taxon>
        <taxon>Pseudomonadati</taxon>
        <taxon>Pseudomonadota</taxon>
        <taxon>Gammaproteobacteria</taxon>
        <taxon>Chromatiales</taxon>
        <taxon>Halothiobacillaceae</taxon>
        <taxon>Halothiobacillus</taxon>
    </lineage>
</organism>
<sequence length="148" mass="17087">MFDLRDDFNYQPELIERLNRIHAIVIQYRYTYASFMALAGGFFLMQWLLLSDQASGYPLLGIPVLMAAVWFTLTPAEIIAKTLAWSVRLQNGFLSFRDLNWMQAMTKKHPSLLPGAERYLQSPSPVPLDALRQFWPALIRAEEQNPSH</sequence>